<keyword evidence="1" id="KW-0560">Oxidoreductase</keyword>
<evidence type="ECO:0000313" key="2">
    <source>
        <dbReference type="EMBL" id="KAL1847997.1"/>
    </source>
</evidence>
<evidence type="ECO:0000313" key="3">
    <source>
        <dbReference type="Proteomes" id="UP001583177"/>
    </source>
</evidence>
<name>A0ABR3VXW9_9PEZI</name>
<dbReference type="EMBL" id="JAWRVE010000228">
    <property type="protein sequence ID" value="KAL1847997.1"/>
    <property type="molecule type" value="Genomic_DNA"/>
</dbReference>
<accession>A0ABR3VXW9</accession>
<dbReference type="InterPro" id="IPR025337">
    <property type="entry name" value="Questin_oxidase-like"/>
</dbReference>
<dbReference type="Pfam" id="PF14027">
    <property type="entry name" value="Questin_oxidase"/>
    <property type="match status" value="1"/>
</dbReference>
<proteinExistence type="predicted"/>
<evidence type="ECO:0008006" key="4">
    <source>
        <dbReference type="Google" id="ProtNLM"/>
    </source>
</evidence>
<gene>
    <name evidence="2" type="ORF">Daus18300_013757</name>
</gene>
<evidence type="ECO:0000256" key="1">
    <source>
        <dbReference type="ARBA" id="ARBA00023002"/>
    </source>
</evidence>
<comment type="caution">
    <text evidence="2">The sequence shown here is derived from an EMBL/GenBank/DDBJ whole genome shotgun (WGS) entry which is preliminary data.</text>
</comment>
<keyword evidence="3" id="KW-1185">Reference proteome</keyword>
<protein>
    <recommendedName>
        <fullName evidence="4">Oxidoreductase AflY</fullName>
    </recommendedName>
</protein>
<dbReference type="PANTHER" id="PTHR35870:SF1">
    <property type="entry name" value="PROTEIN, PUTATIVE (AFU_ORTHOLOGUE AFUA_5G03330)-RELATED"/>
    <property type="match status" value="1"/>
</dbReference>
<dbReference type="PANTHER" id="PTHR35870">
    <property type="entry name" value="PROTEIN, PUTATIVE (AFU_ORTHOLOGUE AFUA_5G03330)-RELATED"/>
    <property type="match status" value="1"/>
</dbReference>
<dbReference type="Proteomes" id="UP001583177">
    <property type="component" value="Unassembled WGS sequence"/>
</dbReference>
<sequence length="398" mass="45620">MPHHILALYSTGAKASVLQWAFDLRHELQKPVEPRHPEVVSRLHQSWDHAADYLGNEDHYPDFLSYFQDVIKDYGYEQVVRDYLLRQTAAADDLFVRLHAGVVHPLIQLMYGLEWKQPAVVAEALAETCVHGIEGLDQLLLPSESDTTQSSREKPRMKPILDIFKDIIADLRFDGATLLSDASKIQDGILKRAKEPMLSILRQVHIEDDELEERTAEMFHAIILIASSAALCPPYHVKYDFFLMHYVNSALMYVSNLEHPWLTRAEKRRLLEYKIRLDLVQYVERGRPPINIVAIYSYEPKVASNSSVREIDRRLMEFGDDGHGIKQARATAICYELMKDWENASWAILRGDDVWKKIQHMVVDSLEVDGPLYVGSAGFDESWTVSDPMGGRRVVAEH</sequence>
<organism evidence="2 3">
    <name type="scientific">Diaporthe australafricana</name>
    <dbReference type="NCBI Taxonomy" id="127596"/>
    <lineage>
        <taxon>Eukaryota</taxon>
        <taxon>Fungi</taxon>
        <taxon>Dikarya</taxon>
        <taxon>Ascomycota</taxon>
        <taxon>Pezizomycotina</taxon>
        <taxon>Sordariomycetes</taxon>
        <taxon>Sordariomycetidae</taxon>
        <taxon>Diaporthales</taxon>
        <taxon>Diaporthaceae</taxon>
        <taxon>Diaporthe</taxon>
    </lineage>
</organism>
<reference evidence="2 3" key="1">
    <citation type="journal article" date="2024" name="IMA Fungus">
        <title>IMA Genome - F19 : A genome assembly and annotation guide to empower mycologists, including annotated draft genome sequences of Ceratocystis pirilliformis, Diaporthe australafricana, Fusarium ophioides, Paecilomyces lecythidis, and Sporothrix stenoceras.</title>
        <authorList>
            <person name="Aylward J."/>
            <person name="Wilson A.M."/>
            <person name="Visagie C.M."/>
            <person name="Spraker J."/>
            <person name="Barnes I."/>
            <person name="Buitendag C."/>
            <person name="Ceriani C."/>
            <person name="Del Mar Angel L."/>
            <person name="du Plessis D."/>
            <person name="Fuchs T."/>
            <person name="Gasser K."/>
            <person name="Kramer D."/>
            <person name="Li W."/>
            <person name="Munsamy K."/>
            <person name="Piso A."/>
            <person name="Price J.L."/>
            <person name="Sonnekus B."/>
            <person name="Thomas C."/>
            <person name="van der Nest A."/>
            <person name="van Dijk A."/>
            <person name="van Heerden A."/>
            <person name="van Vuuren N."/>
            <person name="Yilmaz N."/>
            <person name="Duong T.A."/>
            <person name="van der Merwe N.A."/>
            <person name="Wingfield M.J."/>
            <person name="Wingfield B.D."/>
        </authorList>
    </citation>
    <scope>NUCLEOTIDE SEQUENCE [LARGE SCALE GENOMIC DNA]</scope>
    <source>
        <strain evidence="2 3">CMW 18300</strain>
    </source>
</reference>